<dbReference type="PANTHER" id="PTHR10151:SF114">
    <property type="entry name" value="ECTONUCLEOTIDE PYROPHOSPHATASE_PHOSPHODIESTERASE C27A7.3"/>
    <property type="match status" value="1"/>
</dbReference>
<dbReference type="GO" id="GO:0003676">
    <property type="term" value="F:nucleic acid binding"/>
    <property type="evidence" value="ECO:0007669"/>
    <property type="project" value="InterPro"/>
</dbReference>
<reference evidence="7" key="1">
    <citation type="submission" date="2017-01" db="EMBL/GenBank/DDBJ databases">
        <title>Comparative genomics of anhydrobiosis in the tardigrade Hypsibius dujardini.</title>
        <authorList>
            <person name="Yoshida Y."/>
            <person name="Koutsovoulos G."/>
            <person name="Laetsch D."/>
            <person name="Stevens L."/>
            <person name="Kumar S."/>
            <person name="Horikawa D."/>
            <person name="Ishino K."/>
            <person name="Komine S."/>
            <person name="Tomita M."/>
            <person name="Blaxter M."/>
            <person name="Arakawa K."/>
        </authorList>
    </citation>
    <scope>NUCLEOTIDE SEQUENCE [LARGE SCALE GENOMIC DNA]</scope>
    <source>
        <strain evidence="7">Z151</strain>
    </source>
</reference>
<dbReference type="Gene3D" id="3.30.1360.180">
    <property type="match status" value="1"/>
</dbReference>
<dbReference type="OrthoDB" id="415411at2759"/>
<keyword evidence="4" id="KW-0812">Transmembrane</keyword>
<keyword evidence="4" id="KW-1133">Transmembrane helix</keyword>
<evidence type="ECO:0000256" key="3">
    <source>
        <dbReference type="SAM" id="MobiDB-lite"/>
    </source>
</evidence>
<gene>
    <name evidence="6" type="ORF">BV898_02414</name>
</gene>
<protein>
    <submittedName>
        <fullName evidence="6">Ectonucleotide pyrophosphatase/phosphodiesterase family member 1</fullName>
    </submittedName>
</protein>
<evidence type="ECO:0000256" key="1">
    <source>
        <dbReference type="ARBA" id="ARBA00022801"/>
    </source>
</evidence>
<dbReference type="EMBL" id="MTYJ01000010">
    <property type="protein sequence ID" value="OQV23676.1"/>
    <property type="molecule type" value="Genomic_DNA"/>
</dbReference>
<evidence type="ECO:0000259" key="5">
    <source>
        <dbReference type="SMART" id="SM00477"/>
    </source>
</evidence>
<keyword evidence="4" id="KW-0472">Membrane</keyword>
<dbReference type="PANTHER" id="PTHR10151">
    <property type="entry name" value="ECTONUCLEOTIDE PYROPHOSPHATASE/PHOSPHODIESTERASE"/>
    <property type="match status" value="1"/>
</dbReference>
<evidence type="ECO:0000256" key="4">
    <source>
        <dbReference type="SAM" id="Phobius"/>
    </source>
</evidence>
<dbReference type="Gene3D" id="3.40.570.10">
    <property type="entry name" value="Extracellular Endonuclease, subunit A"/>
    <property type="match status" value="1"/>
</dbReference>
<dbReference type="Pfam" id="PF01663">
    <property type="entry name" value="Phosphodiest"/>
    <property type="match status" value="1"/>
</dbReference>
<dbReference type="Proteomes" id="UP000192578">
    <property type="component" value="Unassembled WGS sequence"/>
</dbReference>
<dbReference type="InterPro" id="IPR002591">
    <property type="entry name" value="Phosphodiest/P_Trfase"/>
</dbReference>
<evidence type="ECO:0000256" key="2">
    <source>
        <dbReference type="ARBA" id="ARBA00023180"/>
    </source>
</evidence>
<dbReference type="Gene3D" id="3.40.720.10">
    <property type="entry name" value="Alkaline Phosphatase, subunit A"/>
    <property type="match status" value="1"/>
</dbReference>
<dbReference type="GO" id="GO:0016787">
    <property type="term" value="F:hydrolase activity"/>
    <property type="evidence" value="ECO:0007669"/>
    <property type="project" value="UniProtKB-KW"/>
</dbReference>
<dbReference type="InterPro" id="IPR017850">
    <property type="entry name" value="Alkaline_phosphatase_core_sf"/>
</dbReference>
<sequence>MAGMESFQLLNMEDDEELTHIPLERNPSKKFRASGPPGRRTSDGSLESLHFTFDNGRTGARFAQPRSWTAIVRPWMIAAVISVLCVVIGFLACKATQAYGSRPELLASQMDWRERIKFLPDFARCPAGFADRPPLLVVSMDGLQADLVERMNSLLAVGAAGLRAPYMRPVFPTATFPNHFSIVTGLYPESHGIIDNEFWDGGNLSHIFHIDSHTGTQFDPSWWKGIPIWQLAQEHGQRVLAHYWPGSEVQINGMTPTTYVNFSTTESVESRVKVLIDALLLPKDERYHLLLTYFHKPDSIAHYNGTHGAEYSAALASADQLAELLMKGLVEHNLLDCVDVLFISDHGVADYDVDVNPTVRLRKMLDEEKWDNTKIHQGLGSIMRIDPFQSGWSVQQMMDSLSCPNDSSPYQVYMKQDLPRRVHYANSDRISPIILTPNISIGLHTHQPPKDYKIWATAMHGWDNIYARMRASFIAYGPSFLRHVPMQPFPNVELFGLFCQLLGLNASSNNGTVGSLNYILRNPRNFTHGTSGGDRIGVGKVYGTVADLGIIDLVVCGDVNSSTHLSEKQKSDLRSADPSADDFVRYHFGRLGVPLPPSVDVPRASPDFVFLADFDFASGYSRELNVALWTAFQLKLTSTTPDPDQKTAVGAYFAGLVRKVYRASDSVKNIHCSASGTTHPNVPAYFFPPELARNSVDSVLRNLSSNTVTMHQTFKTGVWKRFWDLASSWITSDRPLRVVIGPVFDSFEPFGQADHFDMRRPGRRQTALPLDEDQLLASHFYVILSRPALSPECATESCQHEVMSFVLPHKEADTHPCQKDGFYFLTHSATVRDIELLTGLEFFSGLAVDEAARLKTRLTDALWGDQTL</sequence>
<dbReference type="InterPro" id="IPR044929">
    <property type="entry name" value="DNA/RNA_non-sp_Endonuclease_sf"/>
</dbReference>
<dbReference type="InterPro" id="IPR044925">
    <property type="entry name" value="His-Me_finger_sf"/>
</dbReference>
<keyword evidence="7" id="KW-1185">Reference proteome</keyword>
<feature type="transmembrane region" description="Helical" evidence="4">
    <location>
        <begin position="71"/>
        <end position="92"/>
    </location>
</feature>
<proteinExistence type="predicted"/>
<keyword evidence="1" id="KW-0378">Hydrolase</keyword>
<dbReference type="InterPro" id="IPR020821">
    <property type="entry name" value="ENPP1-3/EXOG-like_nuc-like"/>
</dbReference>
<feature type="domain" description="ENPP1-3/EXOG-like endonuclease/phosphodiesterase" evidence="5">
    <location>
        <begin position="613"/>
        <end position="849"/>
    </location>
</feature>
<dbReference type="AlphaFoldDB" id="A0A1W0X802"/>
<keyword evidence="2" id="KW-0325">Glycoprotein</keyword>
<organism evidence="6 7">
    <name type="scientific">Hypsibius exemplaris</name>
    <name type="common">Freshwater tardigrade</name>
    <dbReference type="NCBI Taxonomy" id="2072580"/>
    <lineage>
        <taxon>Eukaryota</taxon>
        <taxon>Metazoa</taxon>
        <taxon>Ecdysozoa</taxon>
        <taxon>Tardigrada</taxon>
        <taxon>Eutardigrada</taxon>
        <taxon>Parachela</taxon>
        <taxon>Hypsibioidea</taxon>
        <taxon>Hypsibiidae</taxon>
        <taxon>Hypsibius</taxon>
    </lineage>
</organism>
<evidence type="ECO:0000313" key="6">
    <source>
        <dbReference type="EMBL" id="OQV23676.1"/>
    </source>
</evidence>
<comment type="caution">
    <text evidence="6">The sequence shown here is derived from an EMBL/GenBank/DDBJ whole genome shotgun (WGS) entry which is preliminary data.</text>
</comment>
<name>A0A1W0X802_HYPEX</name>
<dbReference type="SUPFAM" id="SSF53649">
    <property type="entry name" value="Alkaline phosphatase-like"/>
    <property type="match status" value="1"/>
</dbReference>
<accession>A0A1W0X802</accession>
<dbReference type="GO" id="GO:0046872">
    <property type="term" value="F:metal ion binding"/>
    <property type="evidence" value="ECO:0007669"/>
    <property type="project" value="InterPro"/>
</dbReference>
<evidence type="ECO:0000313" key="7">
    <source>
        <dbReference type="Proteomes" id="UP000192578"/>
    </source>
</evidence>
<dbReference type="CDD" id="cd16018">
    <property type="entry name" value="Enpp"/>
    <property type="match status" value="1"/>
</dbReference>
<feature type="region of interest" description="Disordered" evidence="3">
    <location>
        <begin position="21"/>
        <end position="46"/>
    </location>
</feature>
<dbReference type="SUPFAM" id="SSF54060">
    <property type="entry name" value="His-Me finger endonucleases"/>
    <property type="match status" value="1"/>
</dbReference>
<dbReference type="SMART" id="SM00477">
    <property type="entry name" value="NUC"/>
    <property type="match status" value="1"/>
</dbReference>